<reference evidence="4" key="1">
    <citation type="submission" date="2016-10" db="EMBL/GenBank/DDBJ databases">
        <authorList>
            <person name="Varghese N."/>
            <person name="Submissions S."/>
        </authorList>
    </citation>
    <scope>NUCLEOTIDE SEQUENCE [LARGE SCALE GENOMIC DNA]</scope>
    <source>
        <strain evidence="4">CGMCC 4.578</strain>
    </source>
</reference>
<dbReference type="AlphaFoldDB" id="A0A1H9GYW2"/>
<feature type="domain" description="DUF2231" evidence="2">
    <location>
        <begin position="46"/>
        <end position="168"/>
    </location>
</feature>
<organism evidence="3 4">
    <name type="scientific">Lentzea flaviverrucosa</name>
    <dbReference type="NCBI Taxonomy" id="200379"/>
    <lineage>
        <taxon>Bacteria</taxon>
        <taxon>Bacillati</taxon>
        <taxon>Actinomycetota</taxon>
        <taxon>Actinomycetes</taxon>
        <taxon>Pseudonocardiales</taxon>
        <taxon>Pseudonocardiaceae</taxon>
        <taxon>Lentzea</taxon>
    </lineage>
</organism>
<dbReference type="OrthoDB" id="9795104at2"/>
<protein>
    <submittedName>
        <fullName evidence="3">Uncharacterized membrane protein</fullName>
    </submittedName>
</protein>
<keyword evidence="4" id="KW-1185">Reference proteome</keyword>
<feature type="transmembrane region" description="Helical" evidence="1">
    <location>
        <begin position="141"/>
        <end position="162"/>
    </location>
</feature>
<keyword evidence="1" id="KW-0472">Membrane</keyword>
<evidence type="ECO:0000256" key="1">
    <source>
        <dbReference type="SAM" id="Phobius"/>
    </source>
</evidence>
<feature type="transmembrane region" description="Helical" evidence="1">
    <location>
        <begin position="109"/>
        <end position="129"/>
    </location>
</feature>
<evidence type="ECO:0000259" key="2">
    <source>
        <dbReference type="Pfam" id="PF09990"/>
    </source>
</evidence>
<keyword evidence="1" id="KW-0812">Transmembrane</keyword>
<dbReference type="Proteomes" id="UP000199028">
    <property type="component" value="Unassembled WGS sequence"/>
</dbReference>
<proteinExistence type="predicted"/>
<evidence type="ECO:0000313" key="4">
    <source>
        <dbReference type="Proteomes" id="UP000199028"/>
    </source>
</evidence>
<evidence type="ECO:0000313" key="3">
    <source>
        <dbReference type="EMBL" id="SEQ55183.1"/>
    </source>
</evidence>
<dbReference type="EMBL" id="FOFT01000002">
    <property type="protein sequence ID" value="SEQ55183.1"/>
    <property type="molecule type" value="Genomic_DNA"/>
</dbReference>
<dbReference type="Pfam" id="PF09990">
    <property type="entry name" value="DUF2231"/>
    <property type="match status" value="1"/>
</dbReference>
<accession>A0A1H9GYW2</accession>
<name>A0A1H9GYW2_9PSEU</name>
<gene>
    <name evidence="3" type="ORF">SAMN05216195_102709</name>
</gene>
<sequence length="193" mass="20616">MNLHEVLRKVEDLRAADRPAASVAAVARRLLRPPGLRQVLRGSWLGHPLHPLAVTVPIGAWACASVLDARAGNEGASRRLTGIGLAAAPPAVLLGLADYDRLNRRQQRVGVVHAIANTAALAFFAASYAARRQEAHARGKVLSLIGMSVLGVGGALGGHLAYAQGAGVFRWQRPAEDDNVYAFETRRSARRVR</sequence>
<keyword evidence="1" id="KW-1133">Transmembrane helix</keyword>
<dbReference type="InterPro" id="IPR019251">
    <property type="entry name" value="DUF2231_TM"/>
</dbReference>